<evidence type="ECO:0000256" key="15">
    <source>
        <dbReference type="RuleBase" id="RU003530"/>
    </source>
</evidence>
<dbReference type="EC" id="2.7.1.33" evidence="5 14"/>
<evidence type="ECO:0000256" key="4">
    <source>
        <dbReference type="ARBA" id="ARBA00006087"/>
    </source>
</evidence>
<feature type="binding site" evidence="14">
    <location>
        <begin position="91"/>
        <end position="98"/>
    </location>
    <ligand>
        <name>ATP</name>
        <dbReference type="ChEBI" id="CHEBI:30616"/>
    </ligand>
</feature>
<comment type="pathway">
    <text evidence="3 14 15">Cofactor biosynthesis; coenzyme A biosynthesis; CoA from (R)-pantothenate: step 1/5.</text>
</comment>
<keyword evidence="12 14" id="KW-0173">Coenzyme A biosynthesis</keyword>
<evidence type="ECO:0000256" key="12">
    <source>
        <dbReference type="ARBA" id="ARBA00022993"/>
    </source>
</evidence>
<dbReference type="HAMAP" id="MF_00215">
    <property type="entry name" value="Pantothen_kinase_1"/>
    <property type="match status" value="1"/>
</dbReference>
<dbReference type="GO" id="GO:0005737">
    <property type="term" value="C:cytoplasm"/>
    <property type="evidence" value="ECO:0007669"/>
    <property type="project" value="UniProtKB-SubCell"/>
</dbReference>
<evidence type="ECO:0000259" key="16">
    <source>
        <dbReference type="Pfam" id="PF00485"/>
    </source>
</evidence>
<dbReference type="Proteomes" id="UP000267794">
    <property type="component" value="Chromosome"/>
</dbReference>
<evidence type="ECO:0000256" key="10">
    <source>
        <dbReference type="ARBA" id="ARBA00022777"/>
    </source>
</evidence>
<dbReference type="GO" id="GO:0015937">
    <property type="term" value="P:coenzyme A biosynthetic process"/>
    <property type="evidence" value="ECO:0007669"/>
    <property type="project" value="UniProtKB-UniRule"/>
</dbReference>
<reference evidence="17 18" key="1">
    <citation type="submission" date="2016-10" db="EMBL/GenBank/DDBJ databases">
        <title>Complete genomic sequencing of Lactobacillus helveticus LH99 and comparative genome analysis.</title>
        <authorList>
            <person name="Li N."/>
            <person name="You C."/>
            <person name="Liu Z."/>
        </authorList>
    </citation>
    <scope>NUCLEOTIDE SEQUENCE [LARGE SCALE GENOMIC DNA]</scope>
    <source>
        <strain evidence="17 18">LH99</strain>
    </source>
</reference>
<dbReference type="SUPFAM" id="SSF52540">
    <property type="entry name" value="P-loop containing nucleoside triphosphate hydrolases"/>
    <property type="match status" value="1"/>
</dbReference>
<evidence type="ECO:0000256" key="11">
    <source>
        <dbReference type="ARBA" id="ARBA00022840"/>
    </source>
</evidence>
<evidence type="ECO:0000256" key="9">
    <source>
        <dbReference type="ARBA" id="ARBA00022741"/>
    </source>
</evidence>
<evidence type="ECO:0000256" key="7">
    <source>
        <dbReference type="ARBA" id="ARBA00022490"/>
    </source>
</evidence>
<dbReference type="InterPro" id="IPR004566">
    <property type="entry name" value="PanK"/>
</dbReference>
<dbReference type="Pfam" id="PF00485">
    <property type="entry name" value="PRK"/>
    <property type="match status" value="1"/>
</dbReference>
<comment type="subcellular location">
    <subcellularLocation>
        <location evidence="2 14 15">Cytoplasm</location>
    </subcellularLocation>
</comment>
<feature type="domain" description="Phosphoribulokinase/uridine kinase" evidence="16">
    <location>
        <begin position="86"/>
        <end position="234"/>
    </location>
</feature>
<keyword evidence="11 14" id="KW-0067">ATP-binding</keyword>
<dbReference type="InterPro" id="IPR027417">
    <property type="entry name" value="P-loop_NTPase"/>
</dbReference>
<dbReference type="AlphaFoldDB" id="A0A386RGT4"/>
<comment type="catalytic activity">
    <reaction evidence="1 14 15">
        <text>(R)-pantothenate + ATP = (R)-4'-phosphopantothenate + ADP + H(+)</text>
        <dbReference type="Rhea" id="RHEA:16373"/>
        <dbReference type="ChEBI" id="CHEBI:10986"/>
        <dbReference type="ChEBI" id="CHEBI:15378"/>
        <dbReference type="ChEBI" id="CHEBI:29032"/>
        <dbReference type="ChEBI" id="CHEBI:30616"/>
        <dbReference type="ChEBI" id="CHEBI:456216"/>
        <dbReference type="EC" id="2.7.1.33"/>
    </reaction>
</comment>
<evidence type="ECO:0000256" key="3">
    <source>
        <dbReference type="ARBA" id="ARBA00005225"/>
    </source>
</evidence>
<evidence type="ECO:0000256" key="1">
    <source>
        <dbReference type="ARBA" id="ARBA00001206"/>
    </source>
</evidence>
<evidence type="ECO:0000256" key="13">
    <source>
        <dbReference type="ARBA" id="ARBA00032866"/>
    </source>
</evidence>
<dbReference type="CDD" id="cd02025">
    <property type="entry name" value="PanK"/>
    <property type="match status" value="1"/>
</dbReference>
<organism evidence="17 18">
    <name type="scientific">Lactobacillus helveticus</name>
    <name type="common">Lactobacillus suntoryeus</name>
    <dbReference type="NCBI Taxonomy" id="1587"/>
    <lineage>
        <taxon>Bacteria</taxon>
        <taxon>Bacillati</taxon>
        <taxon>Bacillota</taxon>
        <taxon>Bacilli</taxon>
        <taxon>Lactobacillales</taxon>
        <taxon>Lactobacillaceae</taxon>
        <taxon>Lactobacillus</taxon>
    </lineage>
</organism>
<dbReference type="PIRSF" id="PIRSF000545">
    <property type="entry name" value="Pantothenate_kin"/>
    <property type="match status" value="1"/>
</dbReference>
<evidence type="ECO:0000313" key="18">
    <source>
        <dbReference type="Proteomes" id="UP000267794"/>
    </source>
</evidence>
<evidence type="ECO:0000256" key="8">
    <source>
        <dbReference type="ARBA" id="ARBA00022679"/>
    </source>
</evidence>
<evidence type="ECO:0000256" key="6">
    <source>
        <dbReference type="ARBA" id="ARBA00015080"/>
    </source>
</evidence>
<proteinExistence type="inferred from homology"/>
<dbReference type="GO" id="GO:0005524">
    <property type="term" value="F:ATP binding"/>
    <property type="evidence" value="ECO:0007669"/>
    <property type="project" value="UniProtKB-UniRule"/>
</dbReference>
<dbReference type="GO" id="GO:0004594">
    <property type="term" value="F:pantothenate kinase activity"/>
    <property type="evidence" value="ECO:0007669"/>
    <property type="project" value="UniProtKB-UniRule"/>
</dbReference>
<dbReference type="Gene3D" id="3.40.50.300">
    <property type="entry name" value="P-loop containing nucleotide triphosphate hydrolases"/>
    <property type="match status" value="1"/>
</dbReference>
<name>A0A386RGT4_LACHE</name>
<dbReference type="PANTHER" id="PTHR10285">
    <property type="entry name" value="URIDINE KINASE"/>
    <property type="match status" value="1"/>
</dbReference>
<dbReference type="EMBL" id="CP017982">
    <property type="protein sequence ID" value="AYE62310.1"/>
    <property type="molecule type" value="Genomic_DNA"/>
</dbReference>
<evidence type="ECO:0000256" key="2">
    <source>
        <dbReference type="ARBA" id="ARBA00004496"/>
    </source>
</evidence>
<evidence type="ECO:0000256" key="14">
    <source>
        <dbReference type="HAMAP-Rule" id="MF_00215"/>
    </source>
</evidence>
<protein>
    <recommendedName>
        <fullName evidence="6 14">Pantothenate kinase</fullName>
        <ecNumber evidence="5 14">2.7.1.33</ecNumber>
    </recommendedName>
    <alternativeName>
        <fullName evidence="13 14">Pantothenic acid kinase</fullName>
    </alternativeName>
</protein>
<accession>A0A386RGT4</accession>
<evidence type="ECO:0000256" key="5">
    <source>
        <dbReference type="ARBA" id="ARBA00012102"/>
    </source>
</evidence>
<evidence type="ECO:0000313" key="17">
    <source>
        <dbReference type="EMBL" id="AYE62310.1"/>
    </source>
</evidence>
<keyword evidence="8 14" id="KW-0808">Transferase</keyword>
<comment type="similarity">
    <text evidence="4 14 15">Belongs to the prokaryotic pantothenate kinase family.</text>
</comment>
<keyword evidence="9 14" id="KW-0547">Nucleotide-binding</keyword>
<dbReference type="NCBIfam" id="TIGR00554">
    <property type="entry name" value="panK_bact"/>
    <property type="match status" value="1"/>
</dbReference>
<dbReference type="UniPathway" id="UPA00241">
    <property type="reaction ID" value="UER00352"/>
</dbReference>
<dbReference type="InterPro" id="IPR006083">
    <property type="entry name" value="PRK/URK"/>
</dbReference>
<sequence length="308" mass="35668">MNIIMKNYTSFKRNEWAKLAPKNKANITKEELAQIKSLGDVVDLTDVHEIYTSLISYLHLVYQDKQQVRQAQIKFLHKSFEPAPFIIGISGSVAVGKSTTARLLQLLLQRTYPDLKVHLMTTDGFIYPNKELERQGLMSRKGFPESYNMALLSDFLRDVLSGKKDIVYPLYSQELSDIVPGKYGHVKNPDILIIEGINTLQLPESGQVVTSDFFDFSIYIDAEEDLIEKWYMQRFQKILKLNKNKPDNFYYQMANGPLDQAMQFAEEVWQMVNLVNLREYIAPTKERASLILHKTDGHLIDKIYLRHI</sequence>
<gene>
    <name evidence="14" type="primary">coaA</name>
    <name evidence="17" type="ORF">BC335_1941</name>
</gene>
<keyword evidence="7 14" id="KW-0963">Cytoplasm</keyword>
<keyword evidence="10 14" id="KW-0418">Kinase</keyword>